<evidence type="ECO:0000256" key="1">
    <source>
        <dbReference type="ARBA" id="ARBA00022612"/>
    </source>
</evidence>
<gene>
    <name evidence="5" type="primary">E</name>
</gene>
<evidence type="ECO:0000256" key="4">
    <source>
        <dbReference type="ARBA" id="ARBA00032963"/>
    </source>
</evidence>
<keyword evidence="2" id="KW-0204">Cytolysis</keyword>
<keyword evidence="1" id="KW-1188">Viral release from host cell</keyword>
<sequence>MEHWTLSGILAFLLLLSLLLPSLLIMFIPLTSKPPVSSWKVLSLPKTSSMVLNAQLRPLNCSPSLFSFVPATKTLSVMPRQTFVNNYVLKVSCKYYEKINSPLWW</sequence>
<evidence type="ECO:0000256" key="2">
    <source>
        <dbReference type="ARBA" id="ARBA00022852"/>
    </source>
</evidence>
<evidence type="ECO:0000256" key="3">
    <source>
        <dbReference type="ARBA" id="ARBA00023142"/>
    </source>
</evidence>
<dbReference type="Pfam" id="PF04517">
    <property type="entry name" value="Microvir_lysis"/>
    <property type="match status" value="1"/>
</dbReference>
<dbReference type="GO" id="GO:0031640">
    <property type="term" value="P:killing of cells of another organism"/>
    <property type="evidence" value="ECO:0007669"/>
    <property type="project" value="UniProtKB-KW"/>
</dbReference>
<dbReference type="InterPro" id="IPR007605">
    <property type="entry name" value="Micrvir_lysisE"/>
</dbReference>
<name>Q2LLG7_9VIRU</name>
<dbReference type="GO" id="GO:0004857">
    <property type="term" value="F:enzyme inhibitor activity"/>
    <property type="evidence" value="ECO:0007669"/>
    <property type="project" value="InterPro"/>
</dbReference>
<evidence type="ECO:0000313" key="5">
    <source>
        <dbReference type="EMBL" id="AAZ49263.1"/>
    </source>
</evidence>
<evidence type="ECO:0000313" key="6">
    <source>
        <dbReference type="Proteomes" id="UP000002558"/>
    </source>
</evidence>
<protein>
    <recommendedName>
        <fullName evidence="4">GPE</fullName>
    </recommendedName>
</protein>
<dbReference type="EMBL" id="DQ079898">
    <property type="protein sequence ID" value="AAZ49263.1"/>
    <property type="molecule type" value="Genomic_DNA"/>
</dbReference>
<reference evidence="5 6" key="1">
    <citation type="journal article" date="2006" name="J. Bacteriol.">
        <title>Horizontal gene transfer and the evolution of microvirid coliphage genomes.</title>
        <authorList>
            <person name="Rokyta D.R."/>
            <person name="Burch C.L."/>
            <person name="Caudle S.B."/>
            <person name="Wichman H.A."/>
        </authorList>
    </citation>
    <scope>NUCLEOTIDE SEQUENCE</scope>
</reference>
<organism evidence="5 6">
    <name type="scientific">Enterobacteria phage ID8</name>
    <dbReference type="NCBI Taxonomy" id="338129"/>
    <lineage>
        <taxon>Viruses</taxon>
        <taxon>Monodnaviria</taxon>
        <taxon>Sangervirae</taxon>
        <taxon>Phixviricota</taxon>
        <taxon>Malgrandaviricetes</taxon>
        <taxon>Petitvirales</taxon>
        <taxon>Microviridae</taxon>
        <taxon>Bullavirinae</taxon>
        <taxon>Gequatrovirus</taxon>
        <taxon>Gequatrovirus G4</taxon>
    </lineage>
</organism>
<dbReference type="Proteomes" id="UP000002558">
    <property type="component" value="Segment"/>
</dbReference>
<keyword evidence="3" id="KW-0578">Host cell lysis by virus</keyword>
<proteinExistence type="predicted"/>
<accession>Q2LLG7</accession>